<keyword evidence="1" id="KW-1133">Transmembrane helix</keyword>
<dbReference type="EMBL" id="JACHTE010000005">
    <property type="protein sequence ID" value="MBB1088590.1"/>
    <property type="molecule type" value="Genomic_DNA"/>
</dbReference>
<keyword evidence="3" id="KW-0808">Transferase</keyword>
<dbReference type="Proteomes" id="UP000552587">
    <property type="component" value="Unassembled WGS sequence"/>
</dbReference>
<protein>
    <submittedName>
        <fullName evidence="3">Methyltransferase domain-containing protein</fullName>
    </submittedName>
</protein>
<evidence type="ECO:0000313" key="4">
    <source>
        <dbReference type="Proteomes" id="UP000552587"/>
    </source>
</evidence>
<dbReference type="SUPFAM" id="SSF53335">
    <property type="entry name" value="S-adenosyl-L-methionine-dependent methyltransferases"/>
    <property type="match status" value="1"/>
</dbReference>
<keyword evidence="4" id="KW-1185">Reference proteome</keyword>
<dbReference type="InterPro" id="IPR013216">
    <property type="entry name" value="Methyltransf_11"/>
</dbReference>
<dbReference type="GO" id="GO:0032259">
    <property type="term" value="P:methylation"/>
    <property type="evidence" value="ECO:0007669"/>
    <property type="project" value="UniProtKB-KW"/>
</dbReference>
<organism evidence="3 4">
    <name type="scientific">Marilutibacter penaei</name>
    <dbReference type="NCBI Taxonomy" id="2759900"/>
    <lineage>
        <taxon>Bacteria</taxon>
        <taxon>Pseudomonadati</taxon>
        <taxon>Pseudomonadota</taxon>
        <taxon>Gammaproteobacteria</taxon>
        <taxon>Lysobacterales</taxon>
        <taxon>Lysobacteraceae</taxon>
        <taxon>Marilutibacter</taxon>
    </lineage>
</organism>
<dbReference type="Gene3D" id="3.40.50.150">
    <property type="entry name" value="Vaccinia Virus protein VP39"/>
    <property type="match status" value="1"/>
</dbReference>
<keyword evidence="1" id="KW-0472">Membrane</keyword>
<evidence type="ECO:0000313" key="3">
    <source>
        <dbReference type="EMBL" id="MBB1088590.1"/>
    </source>
</evidence>
<comment type="caution">
    <text evidence="3">The sequence shown here is derived from an EMBL/GenBank/DDBJ whole genome shotgun (WGS) entry which is preliminary data.</text>
</comment>
<dbReference type="AlphaFoldDB" id="A0A7W3YET8"/>
<dbReference type="InterPro" id="IPR029063">
    <property type="entry name" value="SAM-dependent_MTases_sf"/>
</dbReference>
<proteinExistence type="predicted"/>
<dbReference type="GO" id="GO:0008757">
    <property type="term" value="F:S-adenosylmethionine-dependent methyltransferase activity"/>
    <property type="evidence" value="ECO:0007669"/>
    <property type="project" value="InterPro"/>
</dbReference>
<feature type="domain" description="Methyltransferase type 11" evidence="2">
    <location>
        <begin position="38"/>
        <end position="123"/>
    </location>
</feature>
<reference evidence="3 4" key="1">
    <citation type="submission" date="2020-07" db="EMBL/GenBank/DDBJ databases">
        <authorList>
            <person name="Xu S."/>
            <person name="Li A."/>
        </authorList>
    </citation>
    <scope>NUCLEOTIDE SEQUENCE [LARGE SCALE GENOMIC DNA]</scope>
    <source>
        <strain evidence="3 4">SG-8</strain>
    </source>
</reference>
<keyword evidence="1" id="KW-0812">Transmembrane</keyword>
<sequence>MNRWVRRLKATPLHPQWLLRGTEELRGLLATLPPGRVLDIGCADRWVERCLPRDCTYLGLDYPATGRELYGARPTLYADASRLPIADASVDSVVMLEVLEHLRCPRESCAEAARVLRPGGILLLSMPFLYPIHDAPHDYQRYTRHGLERELRAAGFILKATTPGLGALETAGLLASLSLGGVAREALRRRSPAVLLLPLLVCAVPVVNLLAWIGGKCCPDWDAMTSGYTVLASRG</sequence>
<dbReference type="Pfam" id="PF08241">
    <property type="entry name" value="Methyltransf_11"/>
    <property type="match status" value="1"/>
</dbReference>
<feature type="transmembrane region" description="Helical" evidence="1">
    <location>
        <begin position="193"/>
        <end position="214"/>
    </location>
</feature>
<keyword evidence="3" id="KW-0489">Methyltransferase</keyword>
<evidence type="ECO:0000259" key="2">
    <source>
        <dbReference type="Pfam" id="PF08241"/>
    </source>
</evidence>
<gene>
    <name evidence="3" type="ORF">H4F99_08825</name>
</gene>
<accession>A0A7W3YET8</accession>
<evidence type="ECO:0000256" key="1">
    <source>
        <dbReference type="SAM" id="Phobius"/>
    </source>
</evidence>
<name>A0A7W3YET8_9GAMM</name>